<dbReference type="SUPFAM" id="SSF53927">
    <property type="entry name" value="Cytidine deaminase-like"/>
    <property type="match status" value="1"/>
</dbReference>
<accession>A0ABD3SPP3</accession>
<dbReference type="InterPro" id="IPR026992">
    <property type="entry name" value="DIOX_N"/>
</dbReference>
<dbReference type="Gene3D" id="2.60.120.330">
    <property type="entry name" value="B-lactam Antibiotic, Isopenicillin N Synthase, Chain"/>
    <property type="match status" value="1"/>
</dbReference>
<dbReference type="AlphaFoldDB" id="A0ABD3SPP3"/>
<keyword evidence="6" id="KW-1185">Reference proteome</keyword>
<dbReference type="InterPro" id="IPR027443">
    <property type="entry name" value="IPNS-like_sf"/>
</dbReference>
<evidence type="ECO:0000313" key="6">
    <source>
        <dbReference type="Proteomes" id="UP001530377"/>
    </source>
</evidence>
<gene>
    <name evidence="5" type="ORF">ACHAXA_003618</name>
</gene>
<organism evidence="5 6">
    <name type="scientific">Cyclostephanos tholiformis</name>
    <dbReference type="NCBI Taxonomy" id="382380"/>
    <lineage>
        <taxon>Eukaryota</taxon>
        <taxon>Sar</taxon>
        <taxon>Stramenopiles</taxon>
        <taxon>Ochrophyta</taxon>
        <taxon>Bacillariophyta</taxon>
        <taxon>Coscinodiscophyceae</taxon>
        <taxon>Thalassiosirophycidae</taxon>
        <taxon>Stephanodiscales</taxon>
        <taxon>Stephanodiscaceae</taxon>
        <taxon>Cyclostephanos</taxon>
    </lineage>
</organism>
<dbReference type="Pfam" id="PF00383">
    <property type="entry name" value="dCMP_cyt_deam_1"/>
    <property type="match status" value="1"/>
</dbReference>
<dbReference type="CDD" id="cd01285">
    <property type="entry name" value="nucleoside_deaminase"/>
    <property type="match status" value="1"/>
</dbReference>
<keyword evidence="1" id="KW-0479">Metal-binding</keyword>
<dbReference type="InterPro" id="IPR002125">
    <property type="entry name" value="CMP_dCMP_dom"/>
</dbReference>
<dbReference type="PROSITE" id="PS51471">
    <property type="entry name" value="FE2OG_OXY"/>
    <property type="match status" value="1"/>
</dbReference>
<dbReference type="Proteomes" id="UP001530377">
    <property type="component" value="Unassembled WGS sequence"/>
</dbReference>
<protein>
    <submittedName>
        <fullName evidence="5">Uncharacterized protein</fullName>
    </submittedName>
</protein>
<feature type="domain" description="Fe2OG dioxygenase" evidence="3">
    <location>
        <begin position="366"/>
        <end position="488"/>
    </location>
</feature>
<dbReference type="InterPro" id="IPR050231">
    <property type="entry name" value="Iron_ascorbate_oxido_reductase"/>
</dbReference>
<proteinExistence type="predicted"/>
<feature type="domain" description="CMP/dCMP-type deaminase" evidence="4">
    <location>
        <begin position="5"/>
        <end position="128"/>
    </location>
</feature>
<name>A0ABD3SPP3_9STRA</name>
<evidence type="ECO:0000259" key="4">
    <source>
        <dbReference type="PROSITE" id="PS51747"/>
    </source>
</evidence>
<evidence type="ECO:0000256" key="2">
    <source>
        <dbReference type="ARBA" id="ARBA00022833"/>
    </source>
</evidence>
<keyword evidence="2" id="KW-0862">Zinc</keyword>
<dbReference type="Pfam" id="PF14226">
    <property type="entry name" value="DIOX_N"/>
    <property type="match status" value="1"/>
</dbReference>
<dbReference type="SUPFAM" id="SSF51197">
    <property type="entry name" value="Clavaminate synthase-like"/>
    <property type="match status" value="1"/>
</dbReference>
<dbReference type="InterPro" id="IPR044861">
    <property type="entry name" value="IPNS-like_FE2OG_OXY"/>
</dbReference>
<dbReference type="Pfam" id="PF03171">
    <property type="entry name" value="2OG-FeII_Oxy"/>
    <property type="match status" value="1"/>
</dbReference>
<dbReference type="InterPro" id="IPR005123">
    <property type="entry name" value="Oxoglu/Fe-dep_dioxygenase_dom"/>
</dbReference>
<reference evidence="5 6" key="1">
    <citation type="submission" date="2024-10" db="EMBL/GenBank/DDBJ databases">
        <title>Updated reference genomes for cyclostephanoid diatoms.</title>
        <authorList>
            <person name="Roberts W.R."/>
            <person name="Alverson A.J."/>
        </authorList>
    </citation>
    <scope>NUCLEOTIDE SEQUENCE [LARGE SCALE GENOMIC DNA]</scope>
    <source>
        <strain evidence="5 6">AJA228-03</strain>
    </source>
</reference>
<dbReference type="PROSITE" id="PS00903">
    <property type="entry name" value="CYT_DCMP_DEAMINASES_1"/>
    <property type="match status" value="1"/>
</dbReference>
<dbReference type="PROSITE" id="PS51747">
    <property type="entry name" value="CYT_DCMP_DEAMINASES_2"/>
    <property type="match status" value="1"/>
</dbReference>
<dbReference type="PANTHER" id="PTHR47990">
    <property type="entry name" value="2-OXOGLUTARATE (2OG) AND FE(II)-DEPENDENT OXYGENASE SUPERFAMILY PROTEIN-RELATED"/>
    <property type="match status" value="1"/>
</dbReference>
<evidence type="ECO:0000259" key="3">
    <source>
        <dbReference type="PROSITE" id="PS51471"/>
    </source>
</evidence>
<evidence type="ECO:0000313" key="5">
    <source>
        <dbReference type="EMBL" id="KAL3826554.1"/>
    </source>
</evidence>
<dbReference type="InterPro" id="IPR016192">
    <property type="entry name" value="APOBEC/CMP_deaminase_Zn-bd"/>
</dbReference>
<dbReference type="GO" id="GO:0046872">
    <property type="term" value="F:metal ion binding"/>
    <property type="evidence" value="ECO:0007669"/>
    <property type="project" value="UniProtKB-KW"/>
</dbReference>
<evidence type="ECO:0000256" key="1">
    <source>
        <dbReference type="ARBA" id="ARBA00022723"/>
    </source>
</evidence>
<sequence length="523" mass="58069">MPPRSYDEECMKVAIDEARNAYLNGCMPFGAVLADENGNIIVRAQNGSAASARRGGTGDVTLHAEMELVREACRVLDREGREKCTLYTSTEPCVMCAGAIYWSGVSRVVYGCSSMQLEANLSGPGGFDIDIRLLYGPYSREGTRDIEVVGPLLEEEALIAHADSGIWPKCREYLEKNNANWKAVAAQDDIQVEKSLRISGLGSAPAVDDAIVPIIDIRGLEAEVMEKLWQAATNVGFFVVTGHGIPQNVIDDAFAESSNFFSQSVEDKKEQSPFAANLNSGYEYMSQIRPSTGLADRKESIQITAREGCMDGRWPNDAFKSASTALMEAAHSLACKILDLLEPRALPHEIERGSLSKSHTLWSDDGQCTLRFLHYPPAPRADIIRLREDGHWRAGAHTDWANVTLLFQRAEDKGLECCANPRVVAESKDYRWVEVNPVEWGITVNIGDMLARWSDGRLYSNLHRVRMPKDAELDPPRSRFSIAFFAQSDKKTLIKSQDSEPITAGDYIMSRVRSNFEANFKYP</sequence>
<comment type="caution">
    <text evidence="5">The sequence shown here is derived from an EMBL/GenBank/DDBJ whole genome shotgun (WGS) entry which is preliminary data.</text>
</comment>
<dbReference type="InterPro" id="IPR016193">
    <property type="entry name" value="Cytidine_deaminase-like"/>
</dbReference>
<dbReference type="Gene3D" id="3.40.140.10">
    <property type="entry name" value="Cytidine Deaminase, domain 2"/>
    <property type="match status" value="1"/>
</dbReference>
<dbReference type="EMBL" id="JALLPB020000019">
    <property type="protein sequence ID" value="KAL3826554.1"/>
    <property type="molecule type" value="Genomic_DNA"/>
</dbReference>